<dbReference type="InterPro" id="IPR009288">
    <property type="entry name" value="AIG2-like_dom"/>
</dbReference>
<accession>A0ABY3CD57</accession>
<protein>
    <submittedName>
        <fullName evidence="2">Gamma-glutamylcyclotransferase</fullName>
    </submittedName>
</protein>
<gene>
    <name evidence="2" type="ORF">EKO24_006060</name>
</gene>
<name>A0ABY3CD57_9GAMM</name>
<evidence type="ECO:0000259" key="1">
    <source>
        <dbReference type="Pfam" id="PF06094"/>
    </source>
</evidence>
<dbReference type="CDD" id="cd06661">
    <property type="entry name" value="GGCT_like"/>
    <property type="match status" value="1"/>
</dbReference>
<dbReference type="RefSeq" id="WP_127027168.1">
    <property type="nucleotide sequence ID" value="NZ_RYFG02000026.1"/>
</dbReference>
<dbReference type="SUPFAM" id="SSF110857">
    <property type="entry name" value="Gamma-glutamyl cyclotransferase-like"/>
    <property type="match status" value="1"/>
</dbReference>
<sequence length="132" mass="15289">MNSDYIFVYGTLRRDTNSEMHRLLVRYAEFVSDATYRGKLYKIDYYPGAVPSDNPGDVVQGEVYLLHQADSVLPLLDQYEECGPEFPEPNEYSRRQQSVLLKDGRLVSAWVYIYNRSTEGLKPITQYLPVQP</sequence>
<dbReference type="InterPro" id="IPR013024">
    <property type="entry name" value="GGCT-like"/>
</dbReference>
<proteinExistence type="predicted"/>
<dbReference type="Pfam" id="PF06094">
    <property type="entry name" value="GGACT"/>
    <property type="match status" value="1"/>
</dbReference>
<dbReference type="InterPro" id="IPR036568">
    <property type="entry name" value="GGCT-like_sf"/>
</dbReference>
<organism evidence="2 3">
    <name type="scientific">Candidatus Methylobacter oryzae</name>
    <dbReference type="NCBI Taxonomy" id="2497749"/>
    <lineage>
        <taxon>Bacteria</taxon>
        <taxon>Pseudomonadati</taxon>
        <taxon>Pseudomonadota</taxon>
        <taxon>Gammaproteobacteria</taxon>
        <taxon>Methylococcales</taxon>
        <taxon>Methylococcaceae</taxon>
        <taxon>Methylobacter</taxon>
    </lineage>
</organism>
<dbReference type="EMBL" id="RYFG02000026">
    <property type="protein sequence ID" value="TRX00541.1"/>
    <property type="molecule type" value="Genomic_DNA"/>
</dbReference>
<feature type="domain" description="Gamma-glutamylcyclotransferase AIG2-like" evidence="1">
    <location>
        <begin position="6"/>
        <end position="123"/>
    </location>
</feature>
<keyword evidence="3" id="KW-1185">Reference proteome</keyword>
<evidence type="ECO:0000313" key="2">
    <source>
        <dbReference type="EMBL" id="TRX00541.1"/>
    </source>
</evidence>
<comment type="caution">
    <text evidence="2">The sequence shown here is derived from an EMBL/GenBank/DDBJ whole genome shotgun (WGS) entry which is preliminary data.</text>
</comment>
<reference evidence="2 3" key="1">
    <citation type="journal article" date="2019" name="Antonie Van Leeuwenhoek">
        <title>Description of 'Ca. Methylobacter oryzae' KRF1, a novel species from the environmentally important Methylobacter clade 2.</title>
        <authorList>
            <person name="Khatri K."/>
            <person name="Mohite J.A."/>
            <person name="Pandit P.S."/>
            <person name="Bahulikar R."/>
            <person name="Rahalkar M.C."/>
        </authorList>
    </citation>
    <scope>NUCLEOTIDE SEQUENCE [LARGE SCALE GENOMIC DNA]</scope>
    <source>
        <strain evidence="2 3">KRF1</strain>
    </source>
</reference>
<dbReference type="Gene3D" id="3.10.490.10">
    <property type="entry name" value="Gamma-glutamyl cyclotransferase-like"/>
    <property type="match status" value="1"/>
</dbReference>
<dbReference type="Proteomes" id="UP000733744">
    <property type="component" value="Unassembled WGS sequence"/>
</dbReference>
<evidence type="ECO:0000313" key="3">
    <source>
        <dbReference type="Proteomes" id="UP000733744"/>
    </source>
</evidence>